<feature type="transmembrane region" description="Helical" evidence="1">
    <location>
        <begin position="53"/>
        <end position="76"/>
    </location>
</feature>
<name>C1N447_MICPC</name>
<sequence>MALPPRLRRGVVCAALLAIVLACNHFCRDAPGTIEEQLRADPSLDVTPTRFSIMTALYFAPSALVPLVAGGVSSLPKHHAAYVSPQRAFATVAAVGAAGNVLSAAGASSGSFAALACGRAVAGSVYEAIDMTPLGFVPALLPGLWGTASGFITGALRLGSVLAFAALPRIYEQSGGGADGGGGVAAVFWFAACVGVVMWPLAAIVREVATRAAFDASPHWGGGSLGARLRAWLSDGGDGGDDDDDGGGGAASGGGGGEALKAFESSTGGGGGEAPTPPIASSIATAVAAVVSAVETVPRSFWLYALSGTCMYRRRRRGRDVAAADELMLLPELALAVLSVPIGVAVDRAKLSFRAQQLGFSVCALMITLAHAALLFGGDEVAAVFFLGVGYACCNQVRSIHWFPYDRVRVVNADP</sequence>
<dbReference type="InterPro" id="IPR036259">
    <property type="entry name" value="MFS_trans_sf"/>
</dbReference>
<keyword evidence="4" id="KW-1185">Reference proteome</keyword>
<dbReference type="AlphaFoldDB" id="C1N447"/>
<protein>
    <submittedName>
        <fullName evidence="3">Predicted protein</fullName>
    </submittedName>
</protein>
<dbReference type="Proteomes" id="UP000001876">
    <property type="component" value="Unassembled WGS sequence"/>
</dbReference>
<accession>C1N447</accession>
<dbReference type="RefSeq" id="XP_003062482.1">
    <property type="nucleotide sequence ID" value="XM_003062436.1"/>
</dbReference>
<feature type="signal peptide" evidence="2">
    <location>
        <begin position="1"/>
        <end position="22"/>
    </location>
</feature>
<keyword evidence="2" id="KW-0732">Signal</keyword>
<keyword evidence="1" id="KW-0812">Transmembrane</keyword>
<dbReference type="EMBL" id="GG663746">
    <property type="protein sequence ID" value="EEH53301.1"/>
    <property type="molecule type" value="Genomic_DNA"/>
</dbReference>
<dbReference type="PANTHER" id="PTHR23512:SF12">
    <property type="entry name" value="TRANSPORTER, PUTATIVE (AFU_ORTHOLOGUE AFUA_4G00260)-RELATED"/>
    <property type="match status" value="1"/>
</dbReference>
<evidence type="ECO:0000313" key="3">
    <source>
        <dbReference type="EMBL" id="EEH53301.1"/>
    </source>
</evidence>
<dbReference type="SUPFAM" id="SSF103473">
    <property type="entry name" value="MFS general substrate transporter"/>
    <property type="match status" value="1"/>
</dbReference>
<keyword evidence="1" id="KW-1133">Transmembrane helix</keyword>
<feature type="transmembrane region" description="Helical" evidence="1">
    <location>
        <begin position="88"/>
        <end position="106"/>
    </location>
</feature>
<dbReference type="PANTHER" id="PTHR23512">
    <property type="entry name" value="MAJOR FACILITATOR SUPERFAMILY DOMAIN-CONTAINING PROTEIN 1"/>
    <property type="match status" value="1"/>
</dbReference>
<reference evidence="3 4" key="1">
    <citation type="journal article" date="2009" name="Science">
        <title>Green evolution and dynamic adaptations revealed by genomes of the marine picoeukaryotes Micromonas.</title>
        <authorList>
            <person name="Worden A.Z."/>
            <person name="Lee J.H."/>
            <person name="Mock T."/>
            <person name="Rouze P."/>
            <person name="Simmons M.P."/>
            <person name="Aerts A.L."/>
            <person name="Allen A.E."/>
            <person name="Cuvelier M.L."/>
            <person name="Derelle E."/>
            <person name="Everett M.V."/>
            <person name="Foulon E."/>
            <person name="Grimwood J."/>
            <person name="Gundlach H."/>
            <person name="Henrissat B."/>
            <person name="Napoli C."/>
            <person name="McDonald S.M."/>
            <person name="Parker M.S."/>
            <person name="Rombauts S."/>
            <person name="Salamov A."/>
            <person name="Von Dassow P."/>
            <person name="Badger J.H."/>
            <person name="Coutinho P.M."/>
            <person name="Demir E."/>
            <person name="Dubchak I."/>
            <person name="Gentemann C."/>
            <person name="Eikrem W."/>
            <person name="Gready J.E."/>
            <person name="John U."/>
            <person name="Lanier W."/>
            <person name="Lindquist E.A."/>
            <person name="Lucas S."/>
            <person name="Mayer K.F."/>
            <person name="Moreau H."/>
            <person name="Not F."/>
            <person name="Otillar R."/>
            <person name="Panaud O."/>
            <person name="Pangilinan J."/>
            <person name="Paulsen I."/>
            <person name="Piegu B."/>
            <person name="Poliakov A."/>
            <person name="Robbens S."/>
            <person name="Schmutz J."/>
            <person name="Toulza E."/>
            <person name="Wyss T."/>
            <person name="Zelensky A."/>
            <person name="Zhou K."/>
            <person name="Armbrust E.V."/>
            <person name="Bhattacharya D."/>
            <person name="Goodenough U.W."/>
            <person name="Van de Peer Y."/>
            <person name="Grigoriev I.V."/>
        </authorList>
    </citation>
    <scope>NUCLEOTIDE SEQUENCE [LARGE SCALE GENOMIC DNA]</scope>
    <source>
        <strain evidence="3 4">CCMP1545</strain>
    </source>
</reference>
<proteinExistence type="predicted"/>
<organism evidence="4">
    <name type="scientific">Micromonas pusilla (strain CCMP1545)</name>
    <name type="common">Picoplanktonic green alga</name>
    <dbReference type="NCBI Taxonomy" id="564608"/>
    <lineage>
        <taxon>Eukaryota</taxon>
        <taxon>Viridiplantae</taxon>
        <taxon>Chlorophyta</taxon>
        <taxon>Mamiellophyceae</taxon>
        <taxon>Mamiellales</taxon>
        <taxon>Mamiellaceae</taxon>
        <taxon>Micromonas</taxon>
    </lineage>
</organism>
<evidence type="ECO:0000256" key="2">
    <source>
        <dbReference type="SAM" id="SignalP"/>
    </source>
</evidence>
<dbReference type="OrthoDB" id="424834at2759"/>
<feature type="chain" id="PRO_5002910748" evidence="2">
    <location>
        <begin position="23"/>
        <end position="415"/>
    </location>
</feature>
<keyword evidence="1" id="KW-0472">Membrane</keyword>
<dbReference type="InterPro" id="IPR052187">
    <property type="entry name" value="MFSD1"/>
</dbReference>
<feature type="transmembrane region" description="Helical" evidence="1">
    <location>
        <begin position="144"/>
        <end position="168"/>
    </location>
</feature>
<dbReference type="KEGG" id="mpp:MICPUCDRAFT_42328"/>
<feature type="transmembrane region" description="Helical" evidence="1">
    <location>
        <begin position="180"/>
        <end position="202"/>
    </location>
</feature>
<evidence type="ECO:0000256" key="1">
    <source>
        <dbReference type="SAM" id="Phobius"/>
    </source>
</evidence>
<feature type="transmembrane region" description="Helical" evidence="1">
    <location>
        <begin position="358"/>
        <end position="377"/>
    </location>
</feature>
<dbReference type="GeneID" id="9688171"/>
<gene>
    <name evidence="3" type="ORF">MICPUCDRAFT_42328</name>
</gene>
<dbReference type="PROSITE" id="PS51257">
    <property type="entry name" value="PROKAR_LIPOPROTEIN"/>
    <property type="match status" value="1"/>
</dbReference>
<evidence type="ECO:0000313" key="4">
    <source>
        <dbReference type="Proteomes" id="UP000001876"/>
    </source>
</evidence>